<keyword evidence="6 11" id="KW-0645">Protease</keyword>
<dbReference type="GO" id="GO:0004177">
    <property type="term" value="F:aminopeptidase activity"/>
    <property type="evidence" value="ECO:0007669"/>
    <property type="project" value="UniProtKB-KW"/>
</dbReference>
<dbReference type="PANTHER" id="PTHR28570:SF3">
    <property type="entry name" value="ASPARTYL AMINOPEPTIDASE"/>
    <property type="match status" value="1"/>
</dbReference>
<proteinExistence type="inferred from homology"/>
<dbReference type="EMBL" id="HBIC01020901">
    <property type="protein sequence ID" value="CAE0281600.1"/>
    <property type="molecule type" value="Transcribed_RNA"/>
</dbReference>
<evidence type="ECO:0000256" key="4">
    <source>
        <dbReference type="ARBA" id="ARBA00011965"/>
    </source>
</evidence>
<dbReference type="EC" id="3.4.11.21" evidence="4"/>
<evidence type="ECO:0000256" key="2">
    <source>
        <dbReference type="ARBA" id="ARBA00001947"/>
    </source>
</evidence>
<name>A0A7S3H0G1_9STRA</name>
<evidence type="ECO:0000256" key="3">
    <source>
        <dbReference type="ARBA" id="ARBA00008290"/>
    </source>
</evidence>
<evidence type="ECO:0000256" key="11">
    <source>
        <dbReference type="RuleBase" id="RU004386"/>
    </source>
</evidence>
<keyword evidence="9 11" id="KW-0862">Zinc</keyword>
<protein>
    <recommendedName>
        <fullName evidence="4">aspartyl aminopeptidase</fullName>
        <ecNumber evidence="4">3.4.11.21</ecNumber>
    </recommendedName>
</protein>
<keyword evidence="5 11" id="KW-0031">Aminopeptidase</keyword>
<dbReference type="InterPro" id="IPR001948">
    <property type="entry name" value="Peptidase_M18"/>
</dbReference>
<gene>
    <name evidence="12" type="ORF">SELO1098_LOCUS10434</name>
</gene>
<dbReference type="Gene3D" id="2.30.250.10">
    <property type="entry name" value="Aminopeptidase i, Domain 2"/>
    <property type="match status" value="1"/>
</dbReference>
<comment type="catalytic activity">
    <reaction evidence="1">
        <text>Release of an N-terminal aspartate or glutamate from a peptide, with a preference for aspartate.</text>
        <dbReference type="EC" id="3.4.11.21"/>
    </reaction>
</comment>
<keyword evidence="7 11" id="KW-0479">Metal-binding</keyword>
<dbReference type="PANTHER" id="PTHR28570">
    <property type="entry name" value="ASPARTYL AMINOPEPTIDASE"/>
    <property type="match status" value="1"/>
</dbReference>
<dbReference type="NCBIfam" id="NF002759">
    <property type="entry name" value="PRK02813.1"/>
    <property type="match status" value="1"/>
</dbReference>
<dbReference type="GO" id="GO:0005737">
    <property type="term" value="C:cytoplasm"/>
    <property type="evidence" value="ECO:0007669"/>
    <property type="project" value="UniProtKB-ARBA"/>
</dbReference>
<dbReference type="Pfam" id="PF02127">
    <property type="entry name" value="Peptidase_M18"/>
    <property type="match status" value="1"/>
</dbReference>
<evidence type="ECO:0000256" key="7">
    <source>
        <dbReference type="ARBA" id="ARBA00022723"/>
    </source>
</evidence>
<sequence>MDKAKRCIQFLDASPEPFHVIKTVKARLAAAGFTRLSEGDHWREKGQLQAGGKYYFTRNGSSIVAFTVGGMYKPGNGFKVLGAHTDSPNLRLKPKSKKSSSGVIQLNVECYGGGLWHTWFDRDLSIAGRVILRDPVDSSKFTHRLVKIDRSILRIPNLCIHLKSAKEREAFAINSEDHLMPILSSEVRKSLTRSSAEEAAPAAKKTKYELDASVVQDAWQSGQQPELLELVAKELDVTVAEIADFELSLYDIQGASTSGAKEEFLASGRLDNLASCFVALEALESHAANHVAQDEDVSIVAMFDHEEVGSASYSGAGSTLISDAIERVSFALAGDASQNIELHKAARQRSFIFSVDMAHAVHPNYSSKHERLHSPTMNAGMVIKTNDNQRYTTNGVSGFFVRELARRANVPVQEFMVRNDCPCGSTIGPMLSTNTGIRAVDLGMPQLSMHSIREMMGTDDLTHAGNLFEAYFRDFRAVEAALRVDDAN</sequence>
<evidence type="ECO:0000313" key="12">
    <source>
        <dbReference type="EMBL" id="CAE0281600.1"/>
    </source>
</evidence>
<accession>A0A7S3H0G1</accession>
<dbReference type="GO" id="GO:0008237">
    <property type="term" value="F:metallopeptidase activity"/>
    <property type="evidence" value="ECO:0007669"/>
    <property type="project" value="UniProtKB-KW"/>
</dbReference>
<dbReference type="InterPro" id="IPR023358">
    <property type="entry name" value="Peptidase_M18_dom2"/>
</dbReference>
<evidence type="ECO:0000256" key="9">
    <source>
        <dbReference type="ARBA" id="ARBA00022833"/>
    </source>
</evidence>
<dbReference type="CDD" id="cd05658">
    <property type="entry name" value="M18_DAP"/>
    <property type="match status" value="1"/>
</dbReference>
<keyword evidence="10 11" id="KW-0482">Metalloprotease</keyword>
<dbReference type="FunFam" id="2.30.250.10:FF:000001">
    <property type="entry name" value="Aspartyl aminopeptidase 1"/>
    <property type="match status" value="1"/>
</dbReference>
<evidence type="ECO:0000256" key="6">
    <source>
        <dbReference type="ARBA" id="ARBA00022670"/>
    </source>
</evidence>
<evidence type="ECO:0000256" key="8">
    <source>
        <dbReference type="ARBA" id="ARBA00022801"/>
    </source>
</evidence>
<organism evidence="12">
    <name type="scientific">Spumella elongata</name>
    <dbReference type="NCBI Taxonomy" id="89044"/>
    <lineage>
        <taxon>Eukaryota</taxon>
        <taxon>Sar</taxon>
        <taxon>Stramenopiles</taxon>
        <taxon>Ochrophyta</taxon>
        <taxon>Chrysophyceae</taxon>
        <taxon>Chromulinales</taxon>
        <taxon>Chromulinaceae</taxon>
        <taxon>Spumella</taxon>
    </lineage>
</organism>
<dbReference type="SUPFAM" id="SSF101821">
    <property type="entry name" value="Aminopeptidase/glucanase lid domain"/>
    <property type="match status" value="1"/>
</dbReference>
<comment type="similarity">
    <text evidence="3 11">Belongs to the peptidase M18 family.</text>
</comment>
<dbReference type="SUPFAM" id="SSF53187">
    <property type="entry name" value="Zn-dependent exopeptidases"/>
    <property type="match status" value="1"/>
</dbReference>
<evidence type="ECO:0000256" key="1">
    <source>
        <dbReference type="ARBA" id="ARBA00001335"/>
    </source>
</evidence>
<dbReference type="Gene3D" id="3.40.630.10">
    <property type="entry name" value="Zn peptidases"/>
    <property type="match status" value="1"/>
</dbReference>
<keyword evidence="8 11" id="KW-0378">Hydrolase</keyword>
<dbReference type="PRINTS" id="PR00932">
    <property type="entry name" value="AMINO1PTASE"/>
</dbReference>
<dbReference type="GO" id="GO:0006508">
    <property type="term" value="P:proteolysis"/>
    <property type="evidence" value="ECO:0007669"/>
    <property type="project" value="UniProtKB-KW"/>
</dbReference>
<reference evidence="12" key="1">
    <citation type="submission" date="2021-01" db="EMBL/GenBank/DDBJ databases">
        <authorList>
            <person name="Corre E."/>
            <person name="Pelletier E."/>
            <person name="Niang G."/>
            <person name="Scheremetjew M."/>
            <person name="Finn R."/>
            <person name="Kale V."/>
            <person name="Holt S."/>
            <person name="Cochrane G."/>
            <person name="Meng A."/>
            <person name="Brown T."/>
            <person name="Cohen L."/>
        </authorList>
    </citation>
    <scope>NUCLEOTIDE SEQUENCE</scope>
    <source>
        <strain evidence="12">CCAP 955/1</strain>
    </source>
</reference>
<dbReference type="GO" id="GO:0008270">
    <property type="term" value="F:zinc ion binding"/>
    <property type="evidence" value="ECO:0007669"/>
    <property type="project" value="InterPro"/>
</dbReference>
<evidence type="ECO:0000256" key="5">
    <source>
        <dbReference type="ARBA" id="ARBA00022438"/>
    </source>
</evidence>
<dbReference type="AlphaFoldDB" id="A0A7S3H0G1"/>
<evidence type="ECO:0000256" key="10">
    <source>
        <dbReference type="ARBA" id="ARBA00023049"/>
    </source>
</evidence>
<comment type="cofactor">
    <cofactor evidence="2">
        <name>Zn(2+)</name>
        <dbReference type="ChEBI" id="CHEBI:29105"/>
    </cofactor>
</comment>